<keyword evidence="3 5" id="KW-1133">Transmembrane helix</keyword>
<dbReference type="Pfam" id="PF00153">
    <property type="entry name" value="Mito_carr"/>
    <property type="match status" value="1"/>
</dbReference>
<keyword evidence="7" id="KW-1185">Reference proteome</keyword>
<dbReference type="SUPFAM" id="SSF103506">
    <property type="entry name" value="Mitochondrial carrier"/>
    <property type="match status" value="1"/>
</dbReference>
<gene>
    <name evidence="6" type="ORF">PGLA1383_LOCUS49588</name>
</gene>
<feature type="transmembrane region" description="Helical" evidence="5">
    <location>
        <begin position="239"/>
        <end position="257"/>
    </location>
</feature>
<comment type="subcellular location">
    <subcellularLocation>
        <location evidence="1">Endomembrane system</location>
        <topology evidence="1">Multi-pass membrane protein</topology>
    </subcellularLocation>
</comment>
<keyword evidence="2 5" id="KW-0812">Transmembrane</keyword>
<dbReference type="AlphaFoldDB" id="A0A813H864"/>
<sequence length="724" mass="79423">MCTHACSSRYKLRSMSGQLPEETYPGEISICPGSTWHLSSAPRFNAPPKSLAYSQVSIHVGRASGRETSLSSGYQKVKAPLRLFKRCKLAGRTRPQDAISFERARLTTFSGMVGGYAVYYFTRLSFTYVGLAMRNDLGLSMVQLGAISTIFPLAYMNSKFLSGVLSDLLGSPVLIFSIGLIMTGICNIAFAMGSTVSWFTAIWVLNGLFQGCGATPCNKMLVNWFPAQSRGKWWSSWNASHNLGGFLIPLLAGGLAAKYNWRVGMIVPGIIAVITGMVALVTMKDSPEKLGLPSAEDSPFGLGPGACESRAFYFFYTCAYSDLYLFYTEAYSDLYLFYATPEKYIQKLLLDAGMEQSYLQSTAGHVLALTFDPAAPSDQEGKLAQSVPSEAMSQVATSLGGGSSSSSAPANGGAGVGDVRIRGQSAACWECGLAAGFVVSAVLNPWDRALYLSVVNERPFFSRSNWQNPYRGLDPKSMCFKPHQPFKHEPPPMKTWPCVAQTLMQRTISTGIYFPLEDLCSRYFGSPIIGGQVAGVLVGGALNPLSLIKYQIWRDDEVRRSFFHMAKRLLKDAGPTVFARGIISTVFRDGTFGLCFSLRKYGQGQAGREKGLNEFVARDFMVSMACAALGTVISSPFNYVRNRSYAVSSEVALESACAKWNFWCEHMGFLWHGMRRQESTLAGFRWLQVRMQLGWGTARVACGMAMTDLLYHKCCEHRAFGLAK</sequence>
<dbReference type="GO" id="GO:0016020">
    <property type="term" value="C:membrane"/>
    <property type="evidence" value="ECO:0007669"/>
    <property type="project" value="UniProtKB-ARBA"/>
</dbReference>
<proteinExistence type="predicted"/>
<name>A0A813H864_POLGL</name>
<evidence type="ECO:0000256" key="2">
    <source>
        <dbReference type="ARBA" id="ARBA00022692"/>
    </source>
</evidence>
<evidence type="ECO:0000256" key="5">
    <source>
        <dbReference type="SAM" id="Phobius"/>
    </source>
</evidence>
<dbReference type="PANTHER" id="PTHR43826:SF3">
    <property type="entry name" value="GLUCOSE-6-PHOSPHATE EXCHANGER SLC37A4"/>
    <property type="match status" value="1"/>
</dbReference>
<feature type="transmembrane region" description="Helical" evidence="5">
    <location>
        <begin position="196"/>
        <end position="218"/>
    </location>
</feature>
<dbReference type="GO" id="GO:0012505">
    <property type="term" value="C:endomembrane system"/>
    <property type="evidence" value="ECO:0007669"/>
    <property type="project" value="UniProtKB-SubCell"/>
</dbReference>
<dbReference type="InterPro" id="IPR023395">
    <property type="entry name" value="MCP_dom_sf"/>
</dbReference>
<evidence type="ECO:0000313" key="7">
    <source>
        <dbReference type="Proteomes" id="UP000654075"/>
    </source>
</evidence>
<comment type="caution">
    <text evidence="6">The sequence shown here is derived from an EMBL/GenBank/DDBJ whole genome shotgun (WGS) entry which is preliminary data.</text>
</comment>
<dbReference type="InterPro" id="IPR011701">
    <property type="entry name" value="MFS"/>
</dbReference>
<feature type="transmembrane region" description="Helical" evidence="5">
    <location>
        <begin position="113"/>
        <end position="131"/>
    </location>
</feature>
<dbReference type="OrthoDB" id="44467at2759"/>
<evidence type="ECO:0008006" key="8">
    <source>
        <dbReference type="Google" id="ProtNLM"/>
    </source>
</evidence>
<dbReference type="GO" id="GO:0061513">
    <property type="term" value="F:glucose 6-phosphate:phosphate antiporter activity"/>
    <property type="evidence" value="ECO:0007669"/>
    <property type="project" value="TreeGrafter"/>
</dbReference>
<organism evidence="6 7">
    <name type="scientific">Polarella glacialis</name>
    <name type="common">Dinoflagellate</name>
    <dbReference type="NCBI Taxonomy" id="89957"/>
    <lineage>
        <taxon>Eukaryota</taxon>
        <taxon>Sar</taxon>
        <taxon>Alveolata</taxon>
        <taxon>Dinophyceae</taxon>
        <taxon>Suessiales</taxon>
        <taxon>Suessiaceae</taxon>
        <taxon>Polarella</taxon>
    </lineage>
</organism>
<accession>A0A813H864</accession>
<evidence type="ECO:0000256" key="4">
    <source>
        <dbReference type="ARBA" id="ARBA00023136"/>
    </source>
</evidence>
<dbReference type="PANTHER" id="PTHR43826">
    <property type="entry name" value="GLUCOSE-6-PHOSPHATE EXCHANGER SLC37A4"/>
    <property type="match status" value="1"/>
</dbReference>
<dbReference type="InterPro" id="IPR036259">
    <property type="entry name" value="MFS_trans_sf"/>
</dbReference>
<dbReference type="Gene3D" id="1.50.40.10">
    <property type="entry name" value="Mitochondrial carrier domain"/>
    <property type="match status" value="1"/>
</dbReference>
<dbReference type="InterPro" id="IPR018108">
    <property type="entry name" value="MCP_transmembrane"/>
</dbReference>
<feature type="transmembrane region" description="Helical" evidence="5">
    <location>
        <begin position="263"/>
        <end position="283"/>
    </location>
</feature>
<reference evidence="6" key="1">
    <citation type="submission" date="2021-02" db="EMBL/GenBank/DDBJ databases">
        <authorList>
            <person name="Dougan E. K."/>
            <person name="Rhodes N."/>
            <person name="Thang M."/>
            <person name="Chan C."/>
        </authorList>
    </citation>
    <scope>NUCLEOTIDE SEQUENCE</scope>
</reference>
<protein>
    <recommendedName>
        <fullName evidence="8">Major facilitator superfamily (MFS) profile domain-containing protein</fullName>
    </recommendedName>
</protein>
<dbReference type="Proteomes" id="UP000654075">
    <property type="component" value="Unassembled WGS sequence"/>
</dbReference>
<evidence type="ECO:0000313" key="6">
    <source>
        <dbReference type="EMBL" id="CAE8633842.1"/>
    </source>
</evidence>
<feature type="transmembrane region" description="Helical" evidence="5">
    <location>
        <begin position="168"/>
        <end position="190"/>
    </location>
</feature>
<evidence type="ECO:0000256" key="3">
    <source>
        <dbReference type="ARBA" id="ARBA00022989"/>
    </source>
</evidence>
<keyword evidence="4 5" id="KW-0472">Membrane</keyword>
<dbReference type="InterPro" id="IPR051337">
    <property type="entry name" value="OPA_Antiporter"/>
</dbReference>
<dbReference type="EMBL" id="CAJNNV010030842">
    <property type="protein sequence ID" value="CAE8633842.1"/>
    <property type="molecule type" value="Genomic_DNA"/>
</dbReference>
<dbReference type="GO" id="GO:0035435">
    <property type="term" value="P:phosphate ion transmembrane transport"/>
    <property type="evidence" value="ECO:0007669"/>
    <property type="project" value="TreeGrafter"/>
</dbReference>
<dbReference type="Pfam" id="PF07690">
    <property type="entry name" value="MFS_1"/>
    <property type="match status" value="1"/>
</dbReference>
<dbReference type="Gene3D" id="1.20.1250.20">
    <property type="entry name" value="MFS general substrate transporter like domains"/>
    <property type="match status" value="1"/>
</dbReference>
<evidence type="ECO:0000256" key="1">
    <source>
        <dbReference type="ARBA" id="ARBA00004127"/>
    </source>
</evidence>
<dbReference type="SUPFAM" id="SSF103473">
    <property type="entry name" value="MFS general substrate transporter"/>
    <property type="match status" value="1"/>
</dbReference>